<evidence type="ECO:0000313" key="6">
    <source>
        <dbReference type="Proteomes" id="UP000015350"/>
    </source>
</evidence>
<dbReference type="InterPro" id="IPR051010">
    <property type="entry name" value="BCAA_transport"/>
</dbReference>
<evidence type="ECO:0000256" key="1">
    <source>
        <dbReference type="ARBA" id="ARBA00010062"/>
    </source>
</evidence>
<organism evidence="5 6">
    <name type="scientific">Magnetospirillum fulvum MGU-K5</name>
    <dbReference type="NCBI Taxonomy" id="1316936"/>
    <lineage>
        <taxon>Bacteria</taxon>
        <taxon>Pseudomonadati</taxon>
        <taxon>Pseudomonadota</taxon>
        <taxon>Alphaproteobacteria</taxon>
        <taxon>Rhodospirillales</taxon>
        <taxon>Rhodospirillaceae</taxon>
        <taxon>Magnetospirillum</taxon>
    </lineage>
</organism>
<dbReference type="Proteomes" id="UP000015350">
    <property type="component" value="Unassembled WGS sequence"/>
</dbReference>
<dbReference type="PANTHER" id="PTHR30483">
    <property type="entry name" value="LEUCINE-SPECIFIC-BINDING PROTEIN"/>
    <property type="match status" value="1"/>
</dbReference>
<name>S9S8N4_MAGFU</name>
<dbReference type="eggNOG" id="COG0683">
    <property type="taxonomic scope" value="Bacteria"/>
</dbReference>
<evidence type="ECO:0000313" key="5">
    <source>
        <dbReference type="EMBL" id="EPY02272.1"/>
    </source>
</evidence>
<dbReference type="RefSeq" id="WP_021131715.1">
    <property type="nucleotide sequence ID" value="NZ_AQPH01000018.1"/>
</dbReference>
<feature type="domain" description="Leucine-binding protein" evidence="4">
    <location>
        <begin position="53"/>
        <end position="366"/>
    </location>
</feature>
<dbReference type="PANTHER" id="PTHR30483:SF6">
    <property type="entry name" value="PERIPLASMIC BINDING PROTEIN OF ABC TRANSPORTER FOR NATURAL AMINO ACIDS"/>
    <property type="match status" value="1"/>
</dbReference>
<keyword evidence="3" id="KW-0813">Transport</keyword>
<gene>
    <name evidence="5" type="ORF">K678_06817</name>
</gene>
<sequence length="383" mass="41312">MADRLRWVALAGLILAAIVSLAPQWRSLEEMGERRAATLADPPEEVLVGVSWPFARRRDGMEDGLRLAQDEINQGGLAGGRPIRLDLRDDSGTWAEARRIALDFADTPTMSAVIGYDDIRLARRAAPILARSRLLHLFVWPGNPDPVAGEGGYAIRTAPSQTAFARGLAVAASRGEAPLRLALLWDEDGPGKELVAAFLIAQSGQSGQGGRAVWQWPYLSGRADFRVPAERLRTIEADLIVIAGPTSDIADFLRRAEQAGVSVPILVAAAPSNRLTTLAGSALERVIVPQFYDATAPFAANCDFVARFRARFGTDPDEAAAQGYDALRLLAEAIRLTGSAEPLELAFALRRMQGWEGAAGLYRFDRVGEVQDRLPRLVPASGG</sequence>
<reference evidence="5 6" key="1">
    <citation type="submission" date="2013-04" db="EMBL/GenBank/DDBJ databases">
        <authorList>
            <person name="Kuznetsov B."/>
            <person name="Ivanovsky R."/>
        </authorList>
    </citation>
    <scope>NUCLEOTIDE SEQUENCE [LARGE SCALE GENOMIC DNA]</scope>
    <source>
        <strain evidence="5 6">MGU-K5</strain>
    </source>
</reference>
<dbReference type="Gene3D" id="3.40.50.2300">
    <property type="match status" value="2"/>
</dbReference>
<dbReference type="STRING" id="1316936.K678_06817"/>
<comment type="similarity">
    <text evidence="1">Belongs to the leucine-binding protein family.</text>
</comment>
<dbReference type="InterPro" id="IPR028081">
    <property type="entry name" value="Leu-bd"/>
</dbReference>
<protein>
    <submittedName>
        <fullName evidence="5">Amino acid ABC transporter substrate-binding protein</fullName>
    </submittedName>
</protein>
<evidence type="ECO:0000256" key="3">
    <source>
        <dbReference type="ARBA" id="ARBA00022970"/>
    </source>
</evidence>
<dbReference type="AlphaFoldDB" id="S9S8N4"/>
<comment type="caution">
    <text evidence="5">The sequence shown here is derived from an EMBL/GenBank/DDBJ whole genome shotgun (WGS) entry which is preliminary data.</text>
</comment>
<evidence type="ECO:0000259" key="4">
    <source>
        <dbReference type="Pfam" id="PF13458"/>
    </source>
</evidence>
<proteinExistence type="inferred from homology"/>
<dbReference type="OrthoDB" id="7374472at2"/>
<accession>S9S8N4</accession>
<dbReference type="InterPro" id="IPR028082">
    <property type="entry name" value="Peripla_BP_I"/>
</dbReference>
<dbReference type="GO" id="GO:0006865">
    <property type="term" value="P:amino acid transport"/>
    <property type="evidence" value="ECO:0007669"/>
    <property type="project" value="UniProtKB-KW"/>
</dbReference>
<keyword evidence="3" id="KW-0029">Amino-acid transport</keyword>
<dbReference type="EMBL" id="AQPH01000018">
    <property type="protein sequence ID" value="EPY02272.1"/>
    <property type="molecule type" value="Genomic_DNA"/>
</dbReference>
<dbReference type="Pfam" id="PF13458">
    <property type="entry name" value="Peripla_BP_6"/>
    <property type="match status" value="1"/>
</dbReference>
<dbReference type="PATRIC" id="fig|1316936.3.peg.1366"/>
<keyword evidence="2" id="KW-0732">Signal</keyword>
<dbReference type="SUPFAM" id="SSF53822">
    <property type="entry name" value="Periplasmic binding protein-like I"/>
    <property type="match status" value="1"/>
</dbReference>
<evidence type="ECO:0000256" key="2">
    <source>
        <dbReference type="ARBA" id="ARBA00022729"/>
    </source>
</evidence>